<feature type="transmembrane region" description="Helical" evidence="1">
    <location>
        <begin position="509"/>
        <end position="531"/>
    </location>
</feature>
<feature type="transmembrane region" description="Helical" evidence="1">
    <location>
        <begin position="144"/>
        <end position="162"/>
    </location>
</feature>
<dbReference type="InterPro" id="IPR021514">
    <property type="entry name" value="DUF3176"/>
</dbReference>
<reference evidence="2 3" key="1">
    <citation type="journal article" date="2016" name="BMC Genomics">
        <title>Comparative genomic and transcriptomic analyses of the Fuzhuan brick tea-fermentation fungus Aspergillus cristatus.</title>
        <authorList>
            <person name="Ge Y."/>
            <person name="Wang Y."/>
            <person name="Liu Y."/>
            <person name="Tan Y."/>
            <person name="Ren X."/>
            <person name="Zhang X."/>
            <person name="Hyde K.D."/>
            <person name="Liu Y."/>
            <person name="Liu Z."/>
        </authorList>
    </citation>
    <scope>NUCLEOTIDE SEQUENCE [LARGE SCALE GENOMIC DNA]</scope>
    <source>
        <strain evidence="2 3">GZAAS20.1005</strain>
    </source>
</reference>
<feature type="transmembrane region" description="Helical" evidence="1">
    <location>
        <begin position="102"/>
        <end position="124"/>
    </location>
</feature>
<dbReference type="EMBL" id="JXNT01000023">
    <property type="protein sequence ID" value="ODM14592.1"/>
    <property type="molecule type" value="Genomic_DNA"/>
</dbReference>
<keyword evidence="1" id="KW-0812">Transmembrane</keyword>
<dbReference type="PANTHER" id="PTHR35394">
    <property type="entry name" value="DUF3176 DOMAIN-CONTAINING PROTEIN"/>
    <property type="match status" value="1"/>
</dbReference>
<keyword evidence="1" id="KW-0472">Membrane</keyword>
<dbReference type="STRING" id="573508.A0A1E3B0Z0"/>
<evidence type="ECO:0000313" key="3">
    <source>
        <dbReference type="Proteomes" id="UP000094569"/>
    </source>
</evidence>
<accession>A0A1E3B0Z0</accession>
<dbReference type="OrthoDB" id="5376804at2759"/>
<keyword evidence="1" id="KW-1133">Transmembrane helix</keyword>
<comment type="caution">
    <text evidence="2">The sequence shown here is derived from an EMBL/GenBank/DDBJ whole genome shotgun (WGS) entry which is preliminary data.</text>
</comment>
<sequence length="590" mass="64886">MPALNSLLGSKMNRLKDNHRLTYLKVEDSSDSAPDTPRPLSPNEQHAFEQAYAQSQIAPGFWGAGWLWEIVSCVIAIGALVGIIVVLYIFDGQSTPDWPYGITLNALISVLVTVMKAAMAFPITEALSQLKWSWFNEGNKLSDLALLDAASRGAVGAVVVLFRFIPRHLVTIGCFIIVFASAIAPFVQQVIAIDLRPVHSPEHSSIQICNSSEYNDWGEGSGPGMNKVPLSTTGAIYTGIFESQSPNSNSITMNCPTGNCTFAPYQSLGFCSKCANITDSLDLNVTRFNTLQNYKYTLPNNWNFTTSYGMMYLMNATSDRNLVQIDPTGWPLIKNFTAITAAGYGIPPSVSATECALSFCVKAYQASVKNGRFSEKLIGTDTTSNYTYGSATENIALTPKTCYYNGSTYHQPHDNENCTFNISWLSLLSMSNSLRPLLNGKGSLFVSNRPDWSSETARAIYGQQGNLTEITSMFDSLASSLTTHARSKVCAATVNGTTWTVESYVRVRWLWMILPIALAAFTLAFFIATIWNTRNQFIWKSSPLALLFSNVDAPTAMDVHPELSKMEKTSQRIKAKLETTANGVRLRHHP</sequence>
<feature type="transmembrane region" description="Helical" evidence="1">
    <location>
        <begin position="66"/>
        <end position="90"/>
    </location>
</feature>
<dbReference type="Pfam" id="PF11374">
    <property type="entry name" value="DUF3176"/>
    <property type="match status" value="1"/>
</dbReference>
<proteinExistence type="predicted"/>
<keyword evidence="3" id="KW-1185">Reference proteome</keyword>
<feature type="transmembrane region" description="Helical" evidence="1">
    <location>
        <begin position="169"/>
        <end position="187"/>
    </location>
</feature>
<dbReference type="VEuPathDB" id="FungiDB:SI65_09937"/>
<dbReference type="Proteomes" id="UP000094569">
    <property type="component" value="Unassembled WGS sequence"/>
</dbReference>
<dbReference type="PANTHER" id="PTHR35394:SF5">
    <property type="entry name" value="DUF3176 DOMAIN-CONTAINING PROTEIN"/>
    <property type="match status" value="1"/>
</dbReference>
<protein>
    <submittedName>
        <fullName evidence="2">Uncharacterized protein</fullName>
    </submittedName>
</protein>
<dbReference type="AlphaFoldDB" id="A0A1E3B0Z0"/>
<gene>
    <name evidence="2" type="ORF">SI65_09937</name>
</gene>
<evidence type="ECO:0000256" key="1">
    <source>
        <dbReference type="SAM" id="Phobius"/>
    </source>
</evidence>
<organism evidence="2 3">
    <name type="scientific">Aspergillus cristatus</name>
    <name type="common">Chinese Fuzhuan brick tea-fermentation fungus</name>
    <name type="synonym">Eurotium cristatum</name>
    <dbReference type="NCBI Taxonomy" id="573508"/>
    <lineage>
        <taxon>Eukaryota</taxon>
        <taxon>Fungi</taxon>
        <taxon>Dikarya</taxon>
        <taxon>Ascomycota</taxon>
        <taxon>Pezizomycotina</taxon>
        <taxon>Eurotiomycetes</taxon>
        <taxon>Eurotiomycetidae</taxon>
        <taxon>Eurotiales</taxon>
        <taxon>Aspergillaceae</taxon>
        <taxon>Aspergillus</taxon>
        <taxon>Aspergillus subgen. Aspergillus</taxon>
    </lineage>
</organism>
<evidence type="ECO:0000313" key="2">
    <source>
        <dbReference type="EMBL" id="ODM14592.1"/>
    </source>
</evidence>
<name>A0A1E3B0Z0_ASPCR</name>